<comment type="similarity">
    <text evidence="1 3">Belongs to the short-chain dehydrogenases/reductases (SDR) family.</text>
</comment>
<evidence type="ECO:0000313" key="5">
    <source>
        <dbReference type="Proteomes" id="UP000318405"/>
    </source>
</evidence>
<dbReference type="PRINTS" id="PR00081">
    <property type="entry name" value="GDHRDH"/>
</dbReference>
<sequence length="281" mass="30315">MSVLKTWFITGVSSGFGRELALKVIDAGDRVVGTLRTEAQRAAFEALHPQLAHGVLLDVTDEPAIQRVVDEVEATHGSIDVLVNNAGYGLEGAIEELTMAQARRQFDVNFFGALATIKAVLPGMRRRRSGHILNLTSTGGLITFPGLGVYNASKHALEGLTDALAQEVAPLGIRVTAIEPGPFRTDWAGRSMEHAETRIDDYQATAGAMTKALEQRNGRQPGDPARAALAMIQVVNADNPPRRLLLGSMGFKQVGEIMAARQAEMIRWSDLTFSADFPPSE</sequence>
<dbReference type="InterPro" id="IPR020904">
    <property type="entry name" value="Sc_DH/Rdtase_CS"/>
</dbReference>
<dbReference type="RefSeq" id="WP_143947743.1">
    <property type="nucleotide sequence ID" value="NZ_BAABMB010000002.1"/>
</dbReference>
<keyword evidence="2" id="KW-0560">Oxidoreductase</keyword>
<dbReference type="InterPro" id="IPR051911">
    <property type="entry name" value="SDR_oxidoreductase"/>
</dbReference>
<proteinExistence type="inferred from homology"/>
<evidence type="ECO:0000313" key="4">
    <source>
        <dbReference type="EMBL" id="TSH96633.1"/>
    </source>
</evidence>
<reference evidence="4 5" key="1">
    <citation type="submission" date="2019-07" db="EMBL/GenBank/DDBJ databases">
        <title>Qingshengfaniella alkalisoli gen. nov., sp. nov., isolated from saline soil.</title>
        <authorList>
            <person name="Xu L."/>
            <person name="Huang X.-X."/>
            <person name="Sun J.-Q."/>
        </authorList>
    </citation>
    <scope>NUCLEOTIDE SEQUENCE [LARGE SCALE GENOMIC DNA]</scope>
    <source>
        <strain evidence="4 5">DSM 27279</strain>
    </source>
</reference>
<dbReference type="PROSITE" id="PS00061">
    <property type="entry name" value="ADH_SHORT"/>
    <property type="match status" value="1"/>
</dbReference>
<dbReference type="PRINTS" id="PR00080">
    <property type="entry name" value="SDRFAMILY"/>
</dbReference>
<dbReference type="Pfam" id="PF00106">
    <property type="entry name" value="adh_short"/>
    <property type="match status" value="1"/>
</dbReference>
<dbReference type="PANTHER" id="PTHR43976:SF16">
    <property type="entry name" value="SHORT-CHAIN DEHYDROGENASE_REDUCTASE FAMILY PROTEIN"/>
    <property type="match status" value="1"/>
</dbReference>
<evidence type="ECO:0000256" key="3">
    <source>
        <dbReference type="RuleBase" id="RU000363"/>
    </source>
</evidence>
<keyword evidence="5" id="KW-1185">Reference proteome</keyword>
<dbReference type="PANTHER" id="PTHR43976">
    <property type="entry name" value="SHORT CHAIN DEHYDROGENASE"/>
    <property type="match status" value="1"/>
</dbReference>
<dbReference type="AlphaFoldDB" id="A0A556AUL9"/>
<evidence type="ECO:0000256" key="2">
    <source>
        <dbReference type="ARBA" id="ARBA00023002"/>
    </source>
</evidence>
<dbReference type="Gene3D" id="3.40.50.720">
    <property type="entry name" value="NAD(P)-binding Rossmann-like Domain"/>
    <property type="match status" value="1"/>
</dbReference>
<comment type="caution">
    <text evidence="4">The sequence shown here is derived from an EMBL/GenBank/DDBJ whole genome shotgun (WGS) entry which is preliminary data.</text>
</comment>
<dbReference type="Proteomes" id="UP000318405">
    <property type="component" value="Unassembled WGS sequence"/>
</dbReference>
<gene>
    <name evidence="4" type="ORF">FOZ76_08620</name>
</gene>
<dbReference type="NCBIfam" id="NF006114">
    <property type="entry name" value="PRK08263.1"/>
    <property type="match status" value="1"/>
</dbReference>
<dbReference type="OrthoDB" id="9789083at2"/>
<protein>
    <submittedName>
        <fullName evidence="4">Oxidoreductase</fullName>
    </submittedName>
</protein>
<organism evidence="4 5">
    <name type="scientific">Verticiella sediminum</name>
    <dbReference type="NCBI Taxonomy" id="1247510"/>
    <lineage>
        <taxon>Bacteria</taxon>
        <taxon>Pseudomonadati</taxon>
        <taxon>Pseudomonadota</taxon>
        <taxon>Betaproteobacteria</taxon>
        <taxon>Burkholderiales</taxon>
        <taxon>Alcaligenaceae</taxon>
        <taxon>Verticiella</taxon>
    </lineage>
</organism>
<dbReference type="CDD" id="cd05374">
    <property type="entry name" value="17beta-HSD-like_SDR_c"/>
    <property type="match status" value="1"/>
</dbReference>
<dbReference type="SUPFAM" id="SSF51735">
    <property type="entry name" value="NAD(P)-binding Rossmann-fold domains"/>
    <property type="match status" value="1"/>
</dbReference>
<dbReference type="GO" id="GO:0016491">
    <property type="term" value="F:oxidoreductase activity"/>
    <property type="evidence" value="ECO:0007669"/>
    <property type="project" value="UniProtKB-KW"/>
</dbReference>
<evidence type="ECO:0000256" key="1">
    <source>
        <dbReference type="ARBA" id="ARBA00006484"/>
    </source>
</evidence>
<dbReference type="InterPro" id="IPR002347">
    <property type="entry name" value="SDR_fam"/>
</dbReference>
<name>A0A556AUL9_9BURK</name>
<accession>A0A556AUL9</accession>
<dbReference type="NCBIfam" id="NF004824">
    <property type="entry name" value="PRK06180.1"/>
    <property type="match status" value="1"/>
</dbReference>
<dbReference type="InterPro" id="IPR036291">
    <property type="entry name" value="NAD(P)-bd_dom_sf"/>
</dbReference>
<dbReference type="EMBL" id="VLTJ01000014">
    <property type="protein sequence ID" value="TSH96633.1"/>
    <property type="molecule type" value="Genomic_DNA"/>
</dbReference>